<evidence type="ECO:0000313" key="2">
    <source>
        <dbReference type="EMBL" id="KAK7499401.1"/>
    </source>
</evidence>
<organism evidence="2 3">
    <name type="scientific">Batillaria attramentaria</name>
    <dbReference type="NCBI Taxonomy" id="370345"/>
    <lineage>
        <taxon>Eukaryota</taxon>
        <taxon>Metazoa</taxon>
        <taxon>Spiralia</taxon>
        <taxon>Lophotrochozoa</taxon>
        <taxon>Mollusca</taxon>
        <taxon>Gastropoda</taxon>
        <taxon>Caenogastropoda</taxon>
        <taxon>Sorbeoconcha</taxon>
        <taxon>Cerithioidea</taxon>
        <taxon>Batillariidae</taxon>
        <taxon>Batillaria</taxon>
    </lineage>
</organism>
<proteinExistence type="predicted"/>
<accession>A0ABD0LJD5</accession>
<name>A0ABD0LJD5_9CAEN</name>
<keyword evidence="3" id="KW-1185">Reference proteome</keyword>
<dbReference type="EMBL" id="JACVVK020000044">
    <property type="protein sequence ID" value="KAK7499401.1"/>
    <property type="molecule type" value="Genomic_DNA"/>
</dbReference>
<protein>
    <submittedName>
        <fullName evidence="2">Uncharacterized protein</fullName>
    </submittedName>
</protein>
<comment type="caution">
    <text evidence="2">The sequence shown here is derived from an EMBL/GenBank/DDBJ whole genome shotgun (WGS) entry which is preliminary data.</text>
</comment>
<dbReference type="AlphaFoldDB" id="A0ABD0LJD5"/>
<gene>
    <name evidence="2" type="ORF">BaRGS_00009376</name>
</gene>
<evidence type="ECO:0000313" key="3">
    <source>
        <dbReference type="Proteomes" id="UP001519460"/>
    </source>
</evidence>
<dbReference type="Proteomes" id="UP001519460">
    <property type="component" value="Unassembled WGS sequence"/>
</dbReference>
<feature type="region of interest" description="Disordered" evidence="1">
    <location>
        <begin position="28"/>
        <end position="60"/>
    </location>
</feature>
<evidence type="ECO:0000256" key="1">
    <source>
        <dbReference type="SAM" id="MobiDB-lite"/>
    </source>
</evidence>
<reference evidence="2 3" key="1">
    <citation type="journal article" date="2023" name="Sci. Data">
        <title>Genome assembly of the Korean intertidal mud-creeper Batillaria attramentaria.</title>
        <authorList>
            <person name="Patra A.K."/>
            <person name="Ho P.T."/>
            <person name="Jun S."/>
            <person name="Lee S.J."/>
            <person name="Kim Y."/>
            <person name="Won Y.J."/>
        </authorList>
    </citation>
    <scope>NUCLEOTIDE SEQUENCE [LARGE SCALE GENOMIC DNA]</scope>
    <source>
        <strain evidence="2">Wonlab-2016</strain>
    </source>
</reference>
<sequence>MICRCCLNLHVTIFLQHPSFVIIIAGSGKRAPESNPTPCREQPEGPNPAGGRATESVPCPRRPVPQTFIFTDKEARETCAEDVALCRWTVT</sequence>